<feature type="compositionally biased region" description="Polar residues" evidence="1">
    <location>
        <begin position="1"/>
        <end position="10"/>
    </location>
</feature>
<feature type="region of interest" description="Disordered" evidence="1">
    <location>
        <begin position="305"/>
        <end position="379"/>
    </location>
</feature>
<proteinExistence type="predicted"/>
<feature type="compositionally biased region" description="Polar residues" evidence="1">
    <location>
        <begin position="319"/>
        <end position="329"/>
    </location>
</feature>
<dbReference type="AlphaFoldDB" id="A0A6A5Z0A7"/>
<feature type="compositionally biased region" description="Basic residues" evidence="1">
    <location>
        <begin position="343"/>
        <end position="355"/>
    </location>
</feature>
<reference evidence="3" key="1">
    <citation type="journal article" date="2020" name="Stud. Mycol.">
        <title>101 Dothideomycetes genomes: a test case for predicting lifestyles and emergence of pathogens.</title>
        <authorList>
            <person name="Haridas S."/>
            <person name="Albert R."/>
            <person name="Binder M."/>
            <person name="Bloem J."/>
            <person name="Labutti K."/>
            <person name="Salamov A."/>
            <person name="Andreopoulos B."/>
            <person name="Baker S."/>
            <person name="Barry K."/>
            <person name="Bills G."/>
            <person name="Bluhm B."/>
            <person name="Cannon C."/>
            <person name="Castanera R."/>
            <person name="Culley D."/>
            <person name="Daum C."/>
            <person name="Ezra D."/>
            <person name="Gonzalez J."/>
            <person name="Henrissat B."/>
            <person name="Kuo A."/>
            <person name="Liang C."/>
            <person name="Lipzen A."/>
            <person name="Lutzoni F."/>
            <person name="Magnuson J."/>
            <person name="Mondo S."/>
            <person name="Nolan M."/>
            <person name="Ohm R."/>
            <person name="Pangilinan J."/>
            <person name="Park H.-J."/>
            <person name="Ramirez L."/>
            <person name="Alfaro M."/>
            <person name="Sun H."/>
            <person name="Tritt A."/>
            <person name="Yoshinaga Y."/>
            <person name="Zwiers L.-H."/>
            <person name="Turgeon B."/>
            <person name="Goodwin S."/>
            <person name="Spatafora J."/>
            <person name="Crous P."/>
            <person name="Grigoriev I."/>
        </authorList>
    </citation>
    <scope>NUCLEOTIDE SEQUENCE</scope>
    <source>
        <strain evidence="3">CBS 627.86</strain>
    </source>
</reference>
<evidence type="ECO:0000256" key="1">
    <source>
        <dbReference type="SAM" id="MobiDB-lite"/>
    </source>
</evidence>
<evidence type="ECO:0000313" key="4">
    <source>
        <dbReference type="Proteomes" id="UP000799770"/>
    </source>
</evidence>
<keyword evidence="3" id="KW-0034">Amyloid</keyword>
<gene>
    <name evidence="3" type="ORF">BDV96DRAFT_579254</name>
</gene>
<dbReference type="InterPro" id="IPR029498">
    <property type="entry name" value="HeLo_dom"/>
</dbReference>
<organism evidence="3 4">
    <name type="scientific">Lophiotrema nucula</name>
    <dbReference type="NCBI Taxonomy" id="690887"/>
    <lineage>
        <taxon>Eukaryota</taxon>
        <taxon>Fungi</taxon>
        <taxon>Dikarya</taxon>
        <taxon>Ascomycota</taxon>
        <taxon>Pezizomycotina</taxon>
        <taxon>Dothideomycetes</taxon>
        <taxon>Pleosporomycetidae</taxon>
        <taxon>Pleosporales</taxon>
        <taxon>Lophiotremataceae</taxon>
        <taxon>Lophiotrema</taxon>
    </lineage>
</organism>
<protein>
    <submittedName>
        <fullName evidence="3">Prion-inhibition and propagation-domain-containing protein</fullName>
    </submittedName>
</protein>
<feature type="compositionally biased region" description="Polar residues" evidence="1">
    <location>
        <begin position="363"/>
        <end position="379"/>
    </location>
</feature>
<keyword evidence="4" id="KW-1185">Reference proteome</keyword>
<dbReference type="EMBL" id="ML977329">
    <property type="protein sequence ID" value="KAF2112842.1"/>
    <property type="molecule type" value="Genomic_DNA"/>
</dbReference>
<accession>A0A6A5Z0A7</accession>
<evidence type="ECO:0000259" key="2">
    <source>
        <dbReference type="Pfam" id="PF14479"/>
    </source>
</evidence>
<keyword evidence="3" id="KW-0640">Prion</keyword>
<dbReference type="InterPro" id="IPR038305">
    <property type="entry name" value="HeLo_sf"/>
</dbReference>
<dbReference type="Proteomes" id="UP000799770">
    <property type="component" value="Unassembled WGS sequence"/>
</dbReference>
<evidence type="ECO:0000313" key="3">
    <source>
        <dbReference type="EMBL" id="KAF2112842.1"/>
    </source>
</evidence>
<sequence length="479" mass="53169">MASTANQNGLATPPATPTSPSKEQVLSNVLSLATVFSTCVEAFNQVFPAKDSDHAQKVALAKLGVQQGRLLIFGDAVGISSPPANIARHMIPSHPGLTNPDPHLPVNFGIRDARLDDETINKKVRAALDEIAGRPAHLSREELMGRYGLKTPKRLYKLEYPALDHNRLEAFREKYALLQDLVAQTGGRGAPRRTMSMSAQHWTVNNADKFDEFVAIVRKEVDGLIALLDVRAQVDRGMKTDIRAMGWHPDLSGLLVRHDWEKLRLIREACFEDYPEYVEVTEFALKYISDELKGTTLAHLRAAYEPLPPVSPRRKSSDGGAQSPTNGTRQQEKEKRPGFLSMFKHKSWNRSKSSKLTRERSKSIASTTSDDQQDPQRSLSETMPYLSSEEANGLEPVRSHSMSAIPDEPAPFDLASRLETTPTHDDSKDVGAIDIDAKHPLVHADTANSLIDRHDMYKGMGRVETKDIRAKAHDWAHGA</sequence>
<name>A0A6A5Z0A7_9PLEO</name>
<feature type="domain" description="Prion-inhibition and propagation HeLo" evidence="2">
    <location>
        <begin position="29"/>
        <end position="265"/>
    </location>
</feature>
<dbReference type="Gene3D" id="1.20.120.1020">
    <property type="entry name" value="Prion-inhibition and propagation, HeLo domain"/>
    <property type="match status" value="1"/>
</dbReference>
<feature type="region of interest" description="Disordered" evidence="1">
    <location>
        <begin position="1"/>
        <end position="22"/>
    </location>
</feature>
<dbReference type="Pfam" id="PF14479">
    <property type="entry name" value="HeLo"/>
    <property type="match status" value="1"/>
</dbReference>
<dbReference type="OrthoDB" id="20872at2759"/>